<dbReference type="SMART" id="SM01314">
    <property type="entry name" value="SnAC"/>
    <property type="match status" value="1"/>
</dbReference>
<dbReference type="InterPro" id="IPR001487">
    <property type="entry name" value="Bromodomain"/>
</dbReference>
<evidence type="ECO:0000256" key="8">
    <source>
        <dbReference type="ARBA" id="ARBA00023242"/>
    </source>
</evidence>
<comment type="caution">
    <text evidence="16">The sequence shown here is derived from an EMBL/GenBank/DDBJ whole genome shotgun (WGS) entry which is preliminary data.</text>
</comment>
<evidence type="ECO:0000256" key="4">
    <source>
        <dbReference type="ARBA" id="ARBA00022840"/>
    </source>
</evidence>
<feature type="compositionally biased region" description="Low complexity" evidence="10">
    <location>
        <begin position="1397"/>
        <end position="1409"/>
    </location>
</feature>
<dbReference type="Pfam" id="PF14619">
    <property type="entry name" value="SnAC"/>
    <property type="match status" value="1"/>
</dbReference>
<keyword evidence="17" id="KW-1185">Reference proteome</keyword>
<dbReference type="InterPro" id="IPR027417">
    <property type="entry name" value="P-loop_NTPase"/>
</dbReference>
<dbReference type="InterPro" id="IPR038718">
    <property type="entry name" value="SNF2-like_sf"/>
</dbReference>
<feature type="compositionally biased region" description="Low complexity" evidence="10">
    <location>
        <begin position="1"/>
        <end position="17"/>
    </location>
</feature>
<accession>A0A9P5NL39</accession>
<dbReference type="FunFam" id="3.40.50.10810:FF:000008">
    <property type="entry name" value="Chromatin structure-remodeling complex subunit snf21"/>
    <property type="match status" value="1"/>
</dbReference>
<dbReference type="Pfam" id="PF08880">
    <property type="entry name" value="QLQ"/>
    <property type="match status" value="1"/>
</dbReference>
<dbReference type="InterPro" id="IPR001650">
    <property type="entry name" value="Helicase_C-like"/>
</dbReference>
<feature type="region of interest" description="Disordered" evidence="10">
    <location>
        <begin position="57"/>
        <end position="98"/>
    </location>
</feature>
<comment type="subcellular location">
    <subcellularLocation>
        <location evidence="1">Nucleus</location>
    </subcellularLocation>
</comment>
<evidence type="ECO:0000256" key="5">
    <source>
        <dbReference type="ARBA" id="ARBA00023015"/>
    </source>
</evidence>
<dbReference type="InterPro" id="IPR049730">
    <property type="entry name" value="SNF2/RAD54-like_C"/>
</dbReference>
<dbReference type="PROSITE" id="PS51666">
    <property type="entry name" value="QLQ"/>
    <property type="match status" value="1"/>
</dbReference>
<dbReference type="PANTHER" id="PTHR10799">
    <property type="entry name" value="SNF2/RAD54 HELICASE FAMILY"/>
    <property type="match status" value="1"/>
</dbReference>
<sequence>MSLGNPQQQPQLRQPVPDVSQLIQRASFLRKNPNEQKSPNELENILKYISLVNSQRRANPQPMTNGHPQPLTNGSVAPASISSGPVPTQPFPTASQTPVSFTSDQIAALRAQIAAFKLVSRGQPVPEHLQQAIRVPNSAIPDLEKSIRGPDVPSRVVDAAVKAAKGESATPSIPPDRENSVKAEDVDATPIDHADYPKGPFLEDDGNSAIHPYNAFRHPFSHLKRPAELDPALFATRLQRLIIPTIMPAGLDAHQIINERERFIEARIQQRIRELEVLPSTMGDGNFDANIDVMHEDKAKEDKENVNSLDALKPYNALVHPSNTAHGKLRALIELKSLRVLDKQRAMRAQVAERLMHGSMLPLNRLDFRRTRKPTIRDARMTEQLERKQRLERERRAKHKHVEQLGVICAHGKEVLAVNRAAQERIIRLGRAVLNFHAHTEKEEQKRIEKLAKDRLRALKADDEEAYMKLIDTAKDTRITHLLRQTDAYLDSLAQAVVAQQKEGGPMYDQGFEQEEGPANEATFGAQISADDVQEDRKVDYYAVAHRISEKVSRQPGILVGGKLKEYQLKGLQWMVSLYNNRLNGILADEMGLGKTIQTISLITFLIETKRQRGPYLVIVPLSTMTNWSGEFAKWAPTVKVIAYKGNPAQRRALQGELRMGQFQVLLTTYEYIIKDRPHLSKLKWLHMIVDEGHRMKNTQSKLTQTLTTYYHSRYRLLLTGTPLQNNLPELWALLNFVLPKIFNSVKSFDEWFNTPFANSGTGDKIELNEEEALLIIRRLHKVLRPFLLRRLKKDVESELPDKIEKVIKVRMSALQTQLYKQMKKHKMIADGKDSKGKSGSVKGLSNELMQLRKICQHPFLFESVEDKISPGGYIDDKLVRTSGKIELLSRILPKFFATNHRVLIFFQMTKVMDIMEDFLKMMGWKYLRLDGGTKTEERAAFVQLFNAKDSEYKVFILSTRAGGLGLNLQTADTVIIFDSDWNPHADLQAQDRAHRIGQTQIVLILRFITEKSVEEAMYQRARYKLDIDDKVIQAGRFDNKSTQEEQEEFLRSILEADQEEDNEEAGDMNDEELNELIARHEHEAAIFREIDAKRERDVLENWRAQGNRGKPPQPLMQFEELPECYQADEPFEVKEIDEAAEGRGQRRRNVVSYNDGLSDDAWAMALEEGEDLQELAERARERKDRRVHNKLLREAEASGRNTPASDVDGGGGRGGRKTKKGKAKANNDYEPSAGTKRKRGIKSISVTPDLDDDDEDHDPKRRKTKANGNSNHNGPDVPSAVRDKMKKAFMECYKAVLACEDGSAGNAVNCFDYPDYYQLITQPIALSVLRKRASSNYYKTVQGFRDDFRLMFNNARTYNQEGSWVYIDAEEMEKVFNAAWDKAIVGSDLPGAPPIASAGSASGSYASALTPMDDDERPPPPTRGRSAGRKQVLSDEEYLTPSDDE</sequence>
<dbReference type="InterPro" id="IPR029295">
    <property type="entry name" value="SnAC"/>
</dbReference>
<gene>
    <name evidence="16" type="ORF">CPB84DRAFT_1963257</name>
</gene>
<dbReference type="GO" id="GO:0005524">
    <property type="term" value="F:ATP binding"/>
    <property type="evidence" value="ECO:0007669"/>
    <property type="project" value="InterPro"/>
</dbReference>
<feature type="region of interest" description="Disordered" evidence="10">
    <location>
        <begin position="1397"/>
        <end position="1446"/>
    </location>
</feature>
<dbReference type="EMBL" id="JADNYJ010000062">
    <property type="protein sequence ID" value="KAF8895029.1"/>
    <property type="molecule type" value="Genomic_DNA"/>
</dbReference>
<dbReference type="PROSITE" id="PS51204">
    <property type="entry name" value="HSA"/>
    <property type="match status" value="1"/>
</dbReference>
<feature type="domain" description="Bromo" evidence="11">
    <location>
        <begin position="1313"/>
        <end position="1367"/>
    </location>
</feature>
<keyword evidence="4" id="KW-0067">ATP-binding</keyword>
<organism evidence="16 17">
    <name type="scientific">Gymnopilus junonius</name>
    <name type="common">Spectacular rustgill mushroom</name>
    <name type="synonym">Gymnopilus spectabilis subsp. junonius</name>
    <dbReference type="NCBI Taxonomy" id="109634"/>
    <lineage>
        <taxon>Eukaryota</taxon>
        <taxon>Fungi</taxon>
        <taxon>Dikarya</taxon>
        <taxon>Basidiomycota</taxon>
        <taxon>Agaricomycotina</taxon>
        <taxon>Agaricomycetes</taxon>
        <taxon>Agaricomycetidae</taxon>
        <taxon>Agaricales</taxon>
        <taxon>Agaricineae</taxon>
        <taxon>Hymenogastraceae</taxon>
        <taxon>Gymnopilus</taxon>
    </lineage>
</organism>
<dbReference type="GO" id="GO:0016787">
    <property type="term" value="F:hydrolase activity"/>
    <property type="evidence" value="ECO:0007669"/>
    <property type="project" value="UniProtKB-KW"/>
</dbReference>
<dbReference type="InterPro" id="IPR014978">
    <property type="entry name" value="Gln-Leu-Gln_QLQ"/>
</dbReference>
<feature type="compositionally biased region" description="Acidic residues" evidence="10">
    <location>
        <begin position="1435"/>
        <end position="1446"/>
    </location>
</feature>
<dbReference type="SMART" id="SM00490">
    <property type="entry name" value="HELICc"/>
    <property type="match status" value="1"/>
</dbReference>
<evidence type="ECO:0000256" key="3">
    <source>
        <dbReference type="ARBA" id="ARBA00022801"/>
    </source>
</evidence>
<dbReference type="Pfam" id="PF00271">
    <property type="entry name" value="Helicase_C"/>
    <property type="match status" value="1"/>
</dbReference>
<dbReference type="SMART" id="SM00487">
    <property type="entry name" value="DEXDc"/>
    <property type="match status" value="1"/>
</dbReference>
<dbReference type="InterPro" id="IPR014001">
    <property type="entry name" value="Helicase_ATP-bd"/>
</dbReference>
<dbReference type="SUPFAM" id="SSF52540">
    <property type="entry name" value="P-loop containing nucleoside triphosphate hydrolases"/>
    <property type="match status" value="2"/>
</dbReference>
<evidence type="ECO:0000259" key="14">
    <source>
        <dbReference type="PROSITE" id="PS51204"/>
    </source>
</evidence>
<name>A0A9P5NL39_GYMJU</name>
<feature type="domain" description="Helicase ATP-binding" evidence="12">
    <location>
        <begin position="576"/>
        <end position="741"/>
    </location>
</feature>
<keyword evidence="5" id="KW-0805">Transcription regulation</keyword>
<feature type="region of interest" description="Disordered" evidence="10">
    <location>
        <begin position="1193"/>
        <end position="1281"/>
    </location>
</feature>
<keyword evidence="6 9" id="KW-0103">Bromodomain</keyword>
<dbReference type="GO" id="GO:0042393">
    <property type="term" value="F:histone binding"/>
    <property type="evidence" value="ECO:0007669"/>
    <property type="project" value="InterPro"/>
</dbReference>
<dbReference type="GO" id="GO:0006355">
    <property type="term" value="P:regulation of DNA-templated transcription"/>
    <property type="evidence" value="ECO:0007669"/>
    <property type="project" value="InterPro"/>
</dbReference>
<evidence type="ECO:0000259" key="13">
    <source>
        <dbReference type="PROSITE" id="PS51194"/>
    </source>
</evidence>
<evidence type="ECO:0000313" key="17">
    <source>
        <dbReference type="Proteomes" id="UP000724874"/>
    </source>
</evidence>
<dbReference type="Pfam" id="PF07529">
    <property type="entry name" value="HSA"/>
    <property type="match status" value="1"/>
</dbReference>
<evidence type="ECO:0000259" key="11">
    <source>
        <dbReference type="PROSITE" id="PS50014"/>
    </source>
</evidence>
<evidence type="ECO:0000256" key="9">
    <source>
        <dbReference type="PROSITE-ProRule" id="PRU00035"/>
    </source>
</evidence>
<protein>
    <submittedName>
        <fullName evidence="16">SNF2 family N-terminal domain-containing protein</fullName>
    </submittedName>
</protein>
<dbReference type="GO" id="GO:0005634">
    <property type="term" value="C:nucleus"/>
    <property type="evidence" value="ECO:0007669"/>
    <property type="project" value="UniProtKB-SubCell"/>
</dbReference>
<dbReference type="PROSITE" id="PS51192">
    <property type="entry name" value="HELICASE_ATP_BIND_1"/>
    <property type="match status" value="1"/>
</dbReference>
<keyword evidence="2" id="KW-0547">Nucleotide-binding</keyword>
<dbReference type="Gene3D" id="1.20.5.170">
    <property type="match status" value="1"/>
</dbReference>
<evidence type="ECO:0000259" key="15">
    <source>
        <dbReference type="PROSITE" id="PS51666"/>
    </source>
</evidence>
<feature type="compositionally biased region" description="Basic residues" evidence="10">
    <location>
        <begin position="1215"/>
        <end position="1224"/>
    </location>
</feature>
<dbReference type="PROSITE" id="PS51194">
    <property type="entry name" value="HELICASE_CTER"/>
    <property type="match status" value="1"/>
</dbReference>
<dbReference type="SMART" id="SM00573">
    <property type="entry name" value="HSA"/>
    <property type="match status" value="1"/>
</dbReference>
<dbReference type="InterPro" id="IPR036427">
    <property type="entry name" value="Bromodomain-like_sf"/>
</dbReference>
<dbReference type="PROSITE" id="PS50014">
    <property type="entry name" value="BROMODOMAIN_2"/>
    <property type="match status" value="1"/>
</dbReference>
<dbReference type="SUPFAM" id="SSF47370">
    <property type="entry name" value="Bromodomain"/>
    <property type="match status" value="1"/>
</dbReference>
<evidence type="ECO:0000256" key="7">
    <source>
        <dbReference type="ARBA" id="ARBA00023163"/>
    </source>
</evidence>
<dbReference type="Pfam" id="PF00439">
    <property type="entry name" value="Bromodomain"/>
    <property type="match status" value="1"/>
</dbReference>
<evidence type="ECO:0000256" key="6">
    <source>
        <dbReference type="ARBA" id="ARBA00023117"/>
    </source>
</evidence>
<keyword evidence="3" id="KW-0378">Hydrolase</keyword>
<evidence type="ECO:0000256" key="2">
    <source>
        <dbReference type="ARBA" id="ARBA00022741"/>
    </source>
</evidence>
<keyword evidence="7" id="KW-0804">Transcription</keyword>
<dbReference type="Gene3D" id="3.40.50.300">
    <property type="entry name" value="P-loop containing nucleotide triphosphate hydrolases"/>
    <property type="match status" value="1"/>
</dbReference>
<feature type="domain" description="QLQ" evidence="15">
    <location>
        <begin position="100"/>
        <end position="135"/>
    </location>
</feature>
<dbReference type="Proteomes" id="UP000724874">
    <property type="component" value="Unassembled WGS sequence"/>
</dbReference>
<dbReference type="SMART" id="SM00951">
    <property type="entry name" value="QLQ"/>
    <property type="match status" value="1"/>
</dbReference>
<proteinExistence type="predicted"/>
<evidence type="ECO:0000313" key="16">
    <source>
        <dbReference type="EMBL" id="KAF8895029.1"/>
    </source>
</evidence>
<feature type="region of interest" description="Disordered" evidence="10">
    <location>
        <begin position="1"/>
        <end position="20"/>
    </location>
</feature>
<dbReference type="CDD" id="cd18793">
    <property type="entry name" value="SF2_C_SNF"/>
    <property type="match status" value="1"/>
</dbReference>
<evidence type="ECO:0000259" key="12">
    <source>
        <dbReference type="PROSITE" id="PS51192"/>
    </source>
</evidence>
<dbReference type="PRINTS" id="PR00503">
    <property type="entry name" value="BROMODOMAIN"/>
</dbReference>
<feature type="domain" description="HSA" evidence="14">
    <location>
        <begin position="389"/>
        <end position="461"/>
    </location>
</feature>
<dbReference type="Pfam" id="PF00176">
    <property type="entry name" value="SNF2-rel_dom"/>
    <property type="match status" value="1"/>
</dbReference>
<dbReference type="CDD" id="cd17996">
    <property type="entry name" value="DEXHc_SMARCA2_SMARCA4"/>
    <property type="match status" value="1"/>
</dbReference>
<dbReference type="GO" id="GO:0006338">
    <property type="term" value="P:chromatin remodeling"/>
    <property type="evidence" value="ECO:0007669"/>
    <property type="project" value="UniProtKB-ARBA"/>
</dbReference>
<feature type="domain" description="Helicase C-terminal" evidence="13">
    <location>
        <begin position="888"/>
        <end position="1049"/>
    </location>
</feature>
<dbReference type="InterPro" id="IPR014012">
    <property type="entry name" value="HSA_dom"/>
</dbReference>
<dbReference type="SMART" id="SM00297">
    <property type="entry name" value="BROMO"/>
    <property type="match status" value="1"/>
</dbReference>
<reference evidence="16" key="1">
    <citation type="submission" date="2020-11" db="EMBL/GenBank/DDBJ databases">
        <authorList>
            <consortium name="DOE Joint Genome Institute"/>
            <person name="Ahrendt S."/>
            <person name="Riley R."/>
            <person name="Andreopoulos W."/>
            <person name="LaButti K."/>
            <person name="Pangilinan J."/>
            <person name="Ruiz-duenas F.J."/>
            <person name="Barrasa J.M."/>
            <person name="Sanchez-Garcia M."/>
            <person name="Camarero S."/>
            <person name="Miyauchi S."/>
            <person name="Serrano A."/>
            <person name="Linde D."/>
            <person name="Babiker R."/>
            <person name="Drula E."/>
            <person name="Ayuso-Fernandez I."/>
            <person name="Pacheco R."/>
            <person name="Padilla G."/>
            <person name="Ferreira P."/>
            <person name="Barriuso J."/>
            <person name="Kellner H."/>
            <person name="Castanera R."/>
            <person name="Alfaro M."/>
            <person name="Ramirez L."/>
            <person name="Pisabarro A.G."/>
            <person name="Kuo A."/>
            <person name="Tritt A."/>
            <person name="Lipzen A."/>
            <person name="He G."/>
            <person name="Yan M."/>
            <person name="Ng V."/>
            <person name="Cullen D."/>
            <person name="Martin F."/>
            <person name="Rosso M.-N."/>
            <person name="Henrissat B."/>
            <person name="Hibbett D."/>
            <person name="Martinez A.T."/>
            <person name="Grigoriev I.V."/>
        </authorList>
    </citation>
    <scope>NUCLEOTIDE SEQUENCE</scope>
    <source>
        <strain evidence="16">AH 44721</strain>
    </source>
</reference>
<evidence type="ECO:0000256" key="10">
    <source>
        <dbReference type="SAM" id="MobiDB-lite"/>
    </source>
</evidence>
<dbReference type="Gene3D" id="3.40.50.10810">
    <property type="entry name" value="Tandem AAA-ATPase domain"/>
    <property type="match status" value="1"/>
</dbReference>
<dbReference type="OrthoDB" id="5857104at2759"/>
<dbReference type="InterPro" id="IPR000330">
    <property type="entry name" value="SNF2_N"/>
</dbReference>
<keyword evidence="8" id="KW-0539">Nucleus</keyword>
<dbReference type="Gene3D" id="1.20.920.10">
    <property type="entry name" value="Bromodomain-like"/>
    <property type="match status" value="1"/>
</dbReference>
<evidence type="ECO:0000256" key="1">
    <source>
        <dbReference type="ARBA" id="ARBA00004123"/>
    </source>
</evidence>